<protein>
    <submittedName>
        <fullName evidence="2">Uncharacterized protein</fullName>
    </submittedName>
</protein>
<gene>
    <name evidence="2" type="ORF">MTUNDRAET4_0234</name>
</gene>
<proteinExistence type="predicted"/>
<dbReference type="EMBL" id="LR536450">
    <property type="protein sequence ID" value="VFU07127.1"/>
    <property type="molecule type" value="Genomic_DNA"/>
</dbReference>
<sequence length="26" mass="2807">MIERSESVWLGRTASGQKPNSGSKSN</sequence>
<name>A0A4U8YTS2_METTU</name>
<feature type="compositionally biased region" description="Polar residues" evidence="1">
    <location>
        <begin position="14"/>
        <end position="26"/>
    </location>
</feature>
<accession>A0A4U8YTS2</accession>
<dbReference type="Proteomes" id="UP000294360">
    <property type="component" value="Chromosome"/>
</dbReference>
<reference evidence="2 3" key="1">
    <citation type="submission" date="2019-03" db="EMBL/GenBank/DDBJ databases">
        <authorList>
            <person name="Kox A.R. M."/>
        </authorList>
    </citation>
    <scope>NUCLEOTIDE SEQUENCE [LARGE SCALE GENOMIC DNA]</scope>
    <source>
        <strain evidence="2">MTUNDRAET4 annotated genome</strain>
    </source>
</reference>
<evidence type="ECO:0000313" key="2">
    <source>
        <dbReference type="EMBL" id="VFU07127.1"/>
    </source>
</evidence>
<evidence type="ECO:0000256" key="1">
    <source>
        <dbReference type="SAM" id="MobiDB-lite"/>
    </source>
</evidence>
<feature type="region of interest" description="Disordered" evidence="1">
    <location>
        <begin position="1"/>
        <end position="26"/>
    </location>
</feature>
<organism evidence="2 3">
    <name type="scientific">Methylocella tundrae</name>
    <dbReference type="NCBI Taxonomy" id="227605"/>
    <lineage>
        <taxon>Bacteria</taxon>
        <taxon>Pseudomonadati</taxon>
        <taxon>Pseudomonadota</taxon>
        <taxon>Alphaproteobacteria</taxon>
        <taxon>Hyphomicrobiales</taxon>
        <taxon>Beijerinckiaceae</taxon>
        <taxon>Methylocella</taxon>
    </lineage>
</organism>
<dbReference type="AlphaFoldDB" id="A0A4U8YTS2"/>
<evidence type="ECO:0000313" key="3">
    <source>
        <dbReference type="Proteomes" id="UP000294360"/>
    </source>
</evidence>
<dbReference type="KEGG" id="mtun:MTUNDRAET4_0234"/>